<dbReference type="InterPro" id="IPR011250">
    <property type="entry name" value="OMP/PagP_B-barrel"/>
</dbReference>
<proteinExistence type="predicted"/>
<organism evidence="2 3">
    <name type="scientific">Sphingorhabdus pulchriflava</name>
    <dbReference type="NCBI Taxonomy" id="2292257"/>
    <lineage>
        <taxon>Bacteria</taxon>
        <taxon>Pseudomonadati</taxon>
        <taxon>Pseudomonadota</taxon>
        <taxon>Alphaproteobacteria</taxon>
        <taxon>Sphingomonadales</taxon>
        <taxon>Sphingomonadaceae</taxon>
        <taxon>Sphingorhabdus</taxon>
    </lineage>
</organism>
<reference evidence="3" key="1">
    <citation type="submission" date="2018-08" db="EMBL/GenBank/DDBJ databases">
        <authorList>
            <person name="Kim S.-J."/>
            <person name="Jung G.-Y."/>
        </authorList>
    </citation>
    <scope>NUCLEOTIDE SEQUENCE [LARGE SCALE GENOMIC DNA]</scope>
    <source>
        <strain evidence="3">GY_G</strain>
    </source>
</reference>
<evidence type="ECO:0008006" key="4">
    <source>
        <dbReference type="Google" id="ProtNLM"/>
    </source>
</evidence>
<evidence type="ECO:0000256" key="1">
    <source>
        <dbReference type="SAM" id="SignalP"/>
    </source>
</evidence>
<keyword evidence="1" id="KW-0732">Signal</keyword>
<comment type="caution">
    <text evidence="2">The sequence shown here is derived from an EMBL/GenBank/DDBJ whole genome shotgun (WGS) entry which is preliminary data.</text>
</comment>
<accession>A0A371BGA7</accession>
<dbReference type="OrthoDB" id="7410209at2"/>
<sequence length="147" mass="15260">MKKLLILASAAVAVIATPAMAAGEGRVEGRGALGWGGGSEDFFAGVAAGYDIDLGETAFVGPEVSYDTNFDGADLVNLGGRLGAKVGEKGKLYIAAGYEVNDIEEINAGVGYQHSFNDKVFGKVEYRRYFLNGTDLNAAGVGIGVKF</sequence>
<dbReference type="SUPFAM" id="SSF56925">
    <property type="entry name" value="OMPA-like"/>
    <property type="match status" value="1"/>
</dbReference>
<protein>
    <recommendedName>
        <fullName evidence="4">Outer membrane protein beta-barrel domain-containing protein</fullName>
    </recommendedName>
</protein>
<keyword evidence="3" id="KW-1185">Reference proteome</keyword>
<dbReference type="RefSeq" id="WP_115548183.1">
    <property type="nucleotide sequence ID" value="NZ_QRGP01000001.1"/>
</dbReference>
<dbReference type="AlphaFoldDB" id="A0A371BGA7"/>
<dbReference type="EMBL" id="QRGP01000001">
    <property type="protein sequence ID" value="RDV06634.1"/>
    <property type="molecule type" value="Genomic_DNA"/>
</dbReference>
<name>A0A371BGA7_9SPHN</name>
<evidence type="ECO:0000313" key="3">
    <source>
        <dbReference type="Proteomes" id="UP000263833"/>
    </source>
</evidence>
<feature type="signal peptide" evidence="1">
    <location>
        <begin position="1"/>
        <end position="21"/>
    </location>
</feature>
<gene>
    <name evidence="2" type="ORF">DXH95_04235</name>
</gene>
<evidence type="ECO:0000313" key="2">
    <source>
        <dbReference type="EMBL" id="RDV06634.1"/>
    </source>
</evidence>
<dbReference type="Proteomes" id="UP000263833">
    <property type="component" value="Unassembled WGS sequence"/>
</dbReference>
<feature type="chain" id="PRO_5017052083" description="Outer membrane protein beta-barrel domain-containing protein" evidence="1">
    <location>
        <begin position="22"/>
        <end position="147"/>
    </location>
</feature>